<gene>
    <name evidence="4" type="ORF">AB8B28_03100</name>
</gene>
<organism evidence="4">
    <name type="scientific">Leptotrichia alba</name>
    <dbReference type="NCBI Taxonomy" id="3239304"/>
    <lineage>
        <taxon>Bacteria</taxon>
        <taxon>Fusobacteriati</taxon>
        <taxon>Fusobacteriota</taxon>
        <taxon>Fusobacteriia</taxon>
        <taxon>Fusobacteriales</taxon>
        <taxon>Leptotrichiaceae</taxon>
        <taxon>Leptotrichia</taxon>
    </lineage>
</organism>
<dbReference type="SUPFAM" id="SSF81901">
    <property type="entry name" value="HCP-like"/>
    <property type="match status" value="1"/>
</dbReference>
<dbReference type="InterPro" id="IPR051012">
    <property type="entry name" value="CellSynth/LPSAsmb/PSIAsmb"/>
</dbReference>
<dbReference type="SMART" id="SM00671">
    <property type="entry name" value="SEL1"/>
    <property type="match status" value="2"/>
</dbReference>
<dbReference type="InterPro" id="IPR019734">
    <property type="entry name" value="TPR_rpt"/>
</dbReference>
<dbReference type="InterPro" id="IPR011990">
    <property type="entry name" value="TPR-like_helical_dom_sf"/>
</dbReference>
<dbReference type="SUPFAM" id="SSF48452">
    <property type="entry name" value="TPR-like"/>
    <property type="match status" value="1"/>
</dbReference>
<accession>A0AB39V6D0</accession>
<protein>
    <submittedName>
        <fullName evidence="4">Tetratricopeptide repeat protein</fullName>
    </submittedName>
</protein>
<dbReference type="KEGG" id="lala:AB8B28_03100"/>
<keyword evidence="2 3" id="KW-0802">TPR repeat</keyword>
<evidence type="ECO:0000256" key="3">
    <source>
        <dbReference type="PROSITE-ProRule" id="PRU00339"/>
    </source>
</evidence>
<dbReference type="PROSITE" id="PS50005">
    <property type="entry name" value="TPR"/>
    <property type="match status" value="1"/>
</dbReference>
<dbReference type="EMBL" id="CP165647">
    <property type="protein sequence ID" value="XDU62853.1"/>
    <property type="molecule type" value="Genomic_DNA"/>
</dbReference>
<keyword evidence="1" id="KW-0677">Repeat</keyword>
<name>A0AB39V6D0_9FUSO</name>
<dbReference type="PANTHER" id="PTHR45586:SF1">
    <property type="entry name" value="LIPOPOLYSACCHARIDE ASSEMBLY PROTEIN B"/>
    <property type="match status" value="1"/>
</dbReference>
<dbReference type="AlphaFoldDB" id="A0AB39V6D0"/>
<dbReference type="RefSeq" id="WP_369716737.1">
    <property type="nucleotide sequence ID" value="NZ_CP165647.1"/>
</dbReference>
<evidence type="ECO:0000256" key="1">
    <source>
        <dbReference type="ARBA" id="ARBA00022737"/>
    </source>
</evidence>
<dbReference type="InterPro" id="IPR006597">
    <property type="entry name" value="Sel1-like"/>
</dbReference>
<evidence type="ECO:0000256" key="2">
    <source>
        <dbReference type="ARBA" id="ARBA00022803"/>
    </source>
</evidence>
<dbReference type="SMART" id="SM00028">
    <property type="entry name" value="TPR"/>
    <property type="match status" value="4"/>
</dbReference>
<evidence type="ECO:0000313" key="4">
    <source>
        <dbReference type="EMBL" id="XDU62853.1"/>
    </source>
</evidence>
<dbReference type="Gene3D" id="1.25.40.10">
    <property type="entry name" value="Tetratricopeptide repeat domain"/>
    <property type="match status" value="2"/>
</dbReference>
<dbReference type="Pfam" id="PF13181">
    <property type="entry name" value="TPR_8"/>
    <property type="match status" value="2"/>
</dbReference>
<dbReference type="Pfam" id="PF13176">
    <property type="entry name" value="TPR_7"/>
    <property type="match status" value="1"/>
</dbReference>
<sequence length="260" mass="30188">MKKGIIFVAILVNLIFGVQGFSEATSKYSDKEIEKVLEEYNKGNKQKAMSVLKENILKNPSDLKLKVFLGMMYEDMDKKKEAEKELNEVVELQKKYPFIGDDGKKYDIRLIIGNLYASEKEYEKALKWYKEIDDKYMKDVIGLKEYMIGVSNYALKNPEEAKKYFLKSYISDKEGNSEDFLGQIYYEEGNHKEALKWYLKSIEKGNPDTYSSLGIFYSSLGDNAKALQWFRKALEEVKKEKDAEGIKAIQEIIKDIESKN</sequence>
<reference evidence="4" key="1">
    <citation type="submission" date="2024-07" db="EMBL/GenBank/DDBJ databases">
        <authorList>
            <person name="Li X.-J."/>
            <person name="Wang X."/>
        </authorList>
    </citation>
    <scope>NUCLEOTIDE SEQUENCE</scope>
    <source>
        <strain evidence="4">HSP-536</strain>
    </source>
</reference>
<dbReference type="PANTHER" id="PTHR45586">
    <property type="entry name" value="TPR REPEAT-CONTAINING PROTEIN PA4667"/>
    <property type="match status" value="1"/>
</dbReference>
<proteinExistence type="predicted"/>
<feature type="repeat" description="TPR" evidence="3">
    <location>
        <begin position="207"/>
        <end position="240"/>
    </location>
</feature>